<evidence type="ECO:0000313" key="1">
    <source>
        <dbReference type="EMBL" id="KNE55362.1"/>
    </source>
</evidence>
<dbReference type="VEuPathDB" id="FungiDB:AMAG_01262"/>
<reference evidence="2" key="2">
    <citation type="submission" date="2009-11" db="EMBL/GenBank/DDBJ databases">
        <title>The Genome Sequence of Allomyces macrogynus strain ATCC 38327.</title>
        <authorList>
            <consortium name="The Broad Institute Genome Sequencing Platform"/>
            <person name="Russ C."/>
            <person name="Cuomo C."/>
            <person name="Shea T."/>
            <person name="Young S.K."/>
            <person name="Zeng Q."/>
            <person name="Koehrsen M."/>
            <person name="Haas B."/>
            <person name="Borodovsky M."/>
            <person name="Guigo R."/>
            <person name="Alvarado L."/>
            <person name="Berlin A."/>
            <person name="Borenstein D."/>
            <person name="Chen Z."/>
            <person name="Engels R."/>
            <person name="Freedman E."/>
            <person name="Gellesch M."/>
            <person name="Goldberg J."/>
            <person name="Griggs A."/>
            <person name="Gujja S."/>
            <person name="Heiman D."/>
            <person name="Hepburn T."/>
            <person name="Howarth C."/>
            <person name="Jen D."/>
            <person name="Larson L."/>
            <person name="Lewis B."/>
            <person name="Mehta T."/>
            <person name="Park D."/>
            <person name="Pearson M."/>
            <person name="Roberts A."/>
            <person name="Saif S."/>
            <person name="Shenoy N."/>
            <person name="Sisk P."/>
            <person name="Stolte C."/>
            <person name="Sykes S."/>
            <person name="Walk T."/>
            <person name="White J."/>
            <person name="Yandava C."/>
            <person name="Burger G."/>
            <person name="Gray M.W."/>
            <person name="Holland P.W.H."/>
            <person name="King N."/>
            <person name="Lang F.B.F."/>
            <person name="Roger A.J."/>
            <person name="Ruiz-Trillo I."/>
            <person name="Lander E."/>
            <person name="Nusbaum C."/>
        </authorList>
    </citation>
    <scope>NUCLEOTIDE SEQUENCE [LARGE SCALE GENOMIC DNA]</scope>
    <source>
        <strain evidence="2">ATCC 38327</strain>
    </source>
</reference>
<gene>
    <name evidence="1" type="ORF">AMAG_01262</name>
</gene>
<dbReference type="OrthoDB" id="348201at2759"/>
<reference evidence="1 2" key="1">
    <citation type="submission" date="2009-11" db="EMBL/GenBank/DDBJ databases">
        <title>Annotation of Allomyces macrogynus ATCC 38327.</title>
        <authorList>
            <consortium name="The Broad Institute Genome Sequencing Platform"/>
            <person name="Russ C."/>
            <person name="Cuomo C."/>
            <person name="Burger G."/>
            <person name="Gray M.W."/>
            <person name="Holland P.W.H."/>
            <person name="King N."/>
            <person name="Lang F.B.F."/>
            <person name="Roger A.J."/>
            <person name="Ruiz-Trillo I."/>
            <person name="Young S.K."/>
            <person name="Zeng Q."/>
            <person name="Gargeya S."/>
            <person name="Fitzgerald M."/>
            <person name="Haas B."/>
            <person name="Abouelleil A."/>
            <person name="Alvarado L."/>
            <person name="Arachchi H.M."/>
            <person name="Berlin A."/>
            <person name="Chapman S.B."/>
            <person name="Gearin G."/>
            <person name="Goldberg J."/>
            <person name="Griggs A."/>
            <person name="Gujja S."/>
            <person name="Hansen M."/>
            <person name="Heiman D."/>
            <person name="Howarth C."/>
            <person name="Larimer J."/>
            <person name="Lui A."/>
            <person name="MacDonald P.J.P."/>
            <person name="McCowen C."/>
            <person name="Montmayeur A."/>
            <person name="Murphy C."/>
            <person name="Neiman D."/>
            <person name="Pearson M."/>
            <person name="Priest M."/>
            <person name="Roberts A."/>
            <person name="Saif S."/>
            <person name="Shea T."/>
            <person name="Sisk P."/>
            <person name="Stolte C."/>
            <person name="Sykes S."/>
            <person name="Wortman J."/>
            <person name="Nusbaum C."/>
            <person name="Birren B."/>
        </authorList>
    </citation>
    <scope>NUCLEOTIDE SEQUENCE [LARGE SCALE GENOMIC DNA]</scope>
    <source>
        <strain evidence="1 2">ATCC 38327</strain>
    </source>
</reference>
<protein>
    <submittedName>
        <fullName evidence="1">Uncharacterized protein</fullName>
    </submittedName>
</protein>
<dbReference type="Proteomes" id="UP000054350">
    <property type="component" value="Unassembled WGS sequence"/>
</dbReference>
<sequence>MLRLNLPRGLVDTDVVARVAFLLQHHYRVTEPDFHWLANVLFRLCAQSREACQQAMDQPNLARALVAPLSKITWPSTEQRDVTYATAVVRLFQHLAQHASAFVQQTHGQWMTSVIKFLSVPVKDDAGLALQREVLHLMTIVFSYGMHINVQEVCQMTYELSSPATQPATFLAARAIIQHLPDFAILTVPIVDNAFLLLTGREGRPLAAATSPDLADLECLVAALSLIAARRVKAPIKALVELAKALVDRALELTPMPAPDELSVTPAPKRQFFAVFPSPAATFAVQSPELRLVMLALQGILQHLPESHDAVAVLGAVEDLFRQVFHLGMLEPMALLAPLATTWLQYADFQCPLHHALAYFAVTFFPVPMEANHKAFVQHLIDMEPTSEWHVLDALLVPQLTSPTLDSLFIPVGAAHHSLVWTPAILPRNWLAKAAHQDPSKGIPLLAQVLQWLDAVADDQMPPAIVPEDLFPLFVNDAAPYLDPALVPHFATIAALVGPCGIPASESTQTQFDAVVDAYLNVSYHAPAFQALLATALLQAPRTDVYFVTRFFDEVGKARAARHLTWAGSECPVATAVLAWDEAAIAPLLRVLPDVPVASFWYAAIGWQIQGARKAGVAVPDAVWRTVPEAHRRRVETVRVVNGRYCVE</sequence>
<keyword evidence="2" id="KW-1185">Reference proteome</keyword>
<evidence type="ECO:0000313" key="2">
    <source>
        <dbReference type="Proteomes" id="UP000054350"/>
    </source>
</evidence>
<name>A0A0L0RY87_ALLM3</name>
<dbReference type="EMBL" id="GG745329">
    <property type="protein sequence ID" value="KNE55362.1"/>
    <property type="molecule type" value="Genomic_DNA"/>
</dbReference>
<accession>A0A0L0RY87</accession>
<proteinExistence type="predicted"/>
<organism evidence="1 2">
    <name type="scientific">Allomyces macrogynus (strain ATCC 38327)</name>
    <name type="common">Allomyces javanicus var. macrogynus</name>
    <dbReference type="NCBI Taxonomy" id="578462"/>
    <lineage>
        <taxon>Eukaryota</taxon>
        <taxon>Fungi</taxon>
        <taxon>Fungi incertae sedis</taxon>
        <taxon>Blastocladiomycota</taxon>
        <taxon>Blastocladiomycetes</taxon>
        <taxon>Blastocladiales</taxon>
        <taxon>Blastocladiaceae</taxon>
        <taxon>Allomyces</taxon>
    </lineage>
</organism>
<dbReference type="AlphaFoldDB" id="A0A0L0RY87"/>